<dbReference type="InterPro" id="IPR023214">
    <property type="entry name" value="HAD_sf"/>
</dbReference>
<evidence type="ECO:0000256" key="2">
    <source>
        <dbReference type="ARBA" id="ARBA00022801"/>
    </source>
</evidence>
<keyword evidence="2 3" id="KW-0378">Hydrolase</keyword>
<dbReference type="Proteomes" id="UP001165678">
    <property type="component" value="Unassembled WGS sequence"/>
</dbReference>
<evidence type="ECO:0000313" key="5">
    <source>
        <dbReference type="Proteomes" id="UP001165678"/>
    </source>
</evidence>
<dbReference type="EMBL" id="JAPIVE010000003">
    <property type="protein sequence ID" value="MCX2524921.1"/>
    <property type="molecule type" value="Genomic_DNA"/>
</dbReference>
<evidence type="ECO:0000313" key="4">
    <source>
        <dbReference type="EMBL" id="MCX2524921.1"/>
    </source>
</evidence>
<dbReference type="PRINTS" id="PR00413">
    <property type="entry name" value="HADHALOGNASE"/>
</dbReference>
<dbReference type="SFLD" id="SFLDG01129">
    <property type="entry name" value="C1.5:_HAD__Beta-PGM__Phosphata"/>
    <property type="match status" value="1"/>
</dbReference>
<dbReference type="PANTHER" id="PTHR43316:SF3">
    <property type="entry name" value="HALOACID DEHALOGENASE, TYPE II (AFU_ORTHOLOGUE AFUA_2G07750)-RELATED"/>
    <property type="match status" value="1"/>
</dbReference>
<dbReference type="InterPro" id="IPR023198">
    <property type="entry name" value="PGP-like_dom2"/>
</dbReference>
<comment type="similarity">
    <text evidence="1 3">Belongs to the HAD-like hydrolase superfamily. S-2-haloalkanoic acid dehalogenase family.</text>
</comment>
<dbReference type="NCBIfam" id="TIGR01493">
    <property type="entry name" value="HAD-SF-IA-v2"/>
    <property type="match status" value="1"/>
</dbReference>
<comment type="function">
    <text evidence="3">Catalyzes the hydrolytic dehalogenation of small (S)-2-haloalkanoic acids to yield the corresponding (R)-2-hydroxyalkanoic acids.</text>
</comment>
<dbReference type="NCBIfam" id="TIGR01428">
    <property type="entry name" value="HAD_type_II"/>
    <property type="match status" value="1"/>
</dbReference>
<dbReference type="SUPFAM" id="SSF56784">
    <property type="entry name" value="HAD-like"/>
    <property type="match status" value="1"/>
</dbReference>
<dbReference type="CDD" id="cd02588">
    <property type="entry name" value="HAD_L2-DEX"/>
    <property type="match status" value="1"/>
</dbReference>
<dbReference type="AlphaFoldDB" id="A0AA41ZMG5"/>
<name>A0AA41ZMG5_9GAMM</name>
<dbReference type="Pfam" id="PF00702">
    <property type="entry name" value="Hydrolase"/>
    <property type="match status" value="1"/>
</dbReference>
<dbReference type="InterPro" id="IPR006328">
    <property type="entry name" value="2-HAD"/>
</dbReference>
<dbReference type="PANTHER" id="PTHR43316">
    <property type="entry name" value="HYDROLASE, HALOACID DELAHOGENASE-RELATED"/>
    <property type="match status" value="1"/>
</dbReference>
<dbReference type="RefSeq" id="WP_250939010.1">
    <property type="nucleotide sequence ID" value="NZ_JAMLJK010000003.1"/>
</dbReference>
<accession>A0AA41ZMG5</accession>
<organism evidence="4 5">
    <name type="scientific">Larsenimonas rhizosphaerae</name>
    <dbReference type="NCBI Taxonomy" id="2944682"/>
    <lineage>
        <taxon>Bacteria</taxon>
        <taxon>Pseudomonadati</taxon>
        <taxon>Pseudomonadota</taxon>
        <taxon>Gammaproteobacteria</taxon>
        <taxon>Oceanospirillales</taxon>
        <taxon>Halomonadaceae</taxon>
        <taxon>Larsenimonas</taxon>
    </lineage>
</organism>
<dbReference type="Gene3D" id="3.40.50.1000">
    <property type="entry name" value="HAD superfamily/HAD-like"/>
    <property type="match status" value="1"/>
</dbReference>
<protein>
    <recommendedName>
        <fullName evidence="3">(S)-2-haloacid dehalogenase</fullName>
        <ecNumber evidence="3">3.8.1.2</ecNumber>
    </recommendedName>
    <alternativeName>
        <fullName evidence="3">2-haloalkanoic acid dehalogenase</fullName>
    </alternativeName>
    <alternativeName>
        <fullName evidence="3">Halocarboxylic acid halidohydrolase</fullName>
    </alternativeName>
    <alternativeName>
        <fullName evidence="3">L-2-haloacid dehalogenase</fullName>
    </alternativeName>
</protein>
<dbReference type="InterPro" id="IPR006439">
    <property type="entry name" value="HAD-SF_hydro_IA"/>
</dbReference>
<dbReference type="SFLD" id="SFLDS00003">
    <property type="entry name" value="Haloacid_Dehalogenase"/>
    <property type="match status" value="1"/>
</dbReference>
<gene>
    <name evidence="4" type="ORF">OQ287_11775</name>
</gene>
<dbReference type="InterPro" id="IPR036412">
    <property type="entry name" value="HAD-like_sf"/>
</dbReference>
<proteinExistence type="inferred from homology"/>
<reference evidence="4" key="1">
    <citation type="submission" date="2022-11" db="EMBL/GenBank/DDBJ databases">
        <title>Larsenimonas rhizosphaerae sp. nov., isolated from a tidal mudflat.</title>
        <authorList>
            <person name="Lee S.D."/>
            <person name="Kim I.S."/>
        </authorList>
    </citation>
    <scope>NUCLEOTIDE SEQUENCE</scope>
    <source>
        <strain evidence="4">GH2-1</strain>
    </source>
</reference>
<dbReference type="GO" id="GO:0018784">
    <property type="term" value="F:(S)-2-haloacid dehalogenase activity"/>
    <property type="evidence" value="ECO:0007669"/>
    <property type="project" value="UniProtKB-UniRule"/>
</dbReference>
<evidence type="ECO:0000256" key="1">
    <source>
        <dbReference type="ARBA" id="ARBA00008106"/>
    </source>
</evidence>
<sequence length="231" mass="25502">MKTEFHAARPDVLAFDVYGTLIDPDSLSETLRPVLGNDAESVSAAWRARQLTLAFRRGLMGRYVDFAVCTADALRAVLAEQGHEVDEQTRQDWMDAYGALPAHDDAAEGLRSLRGQGIRLVAFSNGTEAAMKNVLANAGLLELFDELVSVDDIKRFKPDPQVYLHLLRRMNSEPSRTWLVSSNAWDIQGARHTGLGAAWIKRSHTAIEDEDLKPLVTVSSLVYLSDALPPS</sequence>
<evidence type="ECO:0000256" key="3">
    <source>
        <dbReference type="RuleBase" id="RU368077"/>
    </source>
</evidence>
<keyword evidence="5" id="KW-1185">Reference proteome</keyword>
<dbReference type="Gene3D" id="1.10.150.240">
    <property type="entry name" value="Putative phosphatase, domain 2"/>
    <property type="match status" value="1"/>
</dbReference>
<dbReference type="EC" id="3.8.1.2" evidence="3"/>
<comment type="catalytic activity">
    <reaction evidence="3">
        <text>an (S)-2-haloacid + H2O = a (2R)-2-hydroxycarboxylate + a halide anion + H(+)</text>
        <dbReference type="Rhea" id="RHEA:11192"/>
        <dbReference type="ChEBI" id="CHEBI:15377"/>
        <dbReference type="ChEBI" id="CHEBI:15378"/>
        <dbReference type="ChEBI" id="CHEBI:16042"/>
        <dbReference type="ChEBI" id="CHEBI:58314"/>
        <dbReference type="ChEBI" id="CHEBI:137405"/>
        <dbReference type="EC" id="3.8.1.2"/>
    </reaction>
</comment>
<comment type="caution">
    <text evidence="4">The sequence shown here is derived from an EMBL/GenBank/DDBJ whole genome shotgun (WGS) entry which is preliminary data.</text>
</comment>
<dbReference type="InterPro" id="IPR051540">
    <property type="entry name" value="S-2-haloacid_dehalogenase"/>
</dbReference>